<evidence type="ECO:0008006" key="3">
    <source>
        <dbReference type="Google" id="ProtNLM"/>
    </source>
</evidence>
<protein>
    <recommendedName>
        <fullName evidence="3">Plastocyanin-like domain-containing protein</fullName>
    </recommendedName>
</protein>
<dbReference type="AlphaFoldDB" id="A0AB35I0S9"/>
<evidence type="ECO:0000313" key="1">
    <source>
        <dbReference type="EMBL" id="MCX2803409.1"/>
    </source>
</evidence>
<name>A0AB35I0S9_MICTH</name>
<dbReference type="RefSeq" id="WP_266066790.1">
    <property type="nucleotide sequence ID" value="NZ_JAPHQB010000079.1"/>
</dbReference>
<dbReference type="EMBL" id="JAPHQB010000079">
    <property type="protein sequence ID" value="MCX2803409.1"/>
    <property type="molecule type" value="Genomic_DNA"/>
</dbReference>
<dbReference type="Proteomes" id="UP001209730">
    <property type="component" value="Unassembled WGS sequence"/>
</dbReference>
<reference evidence="1" key="1">
    <citation type="submission" date="2022-11" db="EMBL/GenBank/DDBJ databases">
        <title>Chitin-degrading and fungicidal potential of chitinolytic bacterial strains from marine environment of the Pacific Ocean regions.</title>
        <authorList>
            <person name="Pentekhina I."/>
            <person name="Nedashkovskaya O."/>
            <person name="Seitkalieva A."/>
            <person name="Podvolotskaya A."/>
            <person name="Tekutyeva L."/>
            <person name="Balabanova L."/>
        </authorList>
    </citation>
    <scope>NUCLEOTIDE SEQUENCE</scope>
    <source>
        <strain evidence="1">KMM 6838</strain>
    </source>
</reference>
<gene>
    <name evidence="1" type="ORF">OQJ68_16660</name>
</gene>
<proteinExistence type="predicted"/>
<sequence length="178" mass="20817">MRWVDPFGLRCKENPWNEFQKQHRGQFTNTTEASYEYSKLKAEESPWPIGYDYENNIMRLNPGDEIRMIVNSGMEDMPGKFATFDDIPNAEYGRQKLAIKEKWKPTLDNVVTYRVKKPFDVYYGPVGPQVDGKTYLKGGGTQINFVDQHAWSNARPNKYNNYTEDPYLEIVEIKSLEK</sequence>
<accession>A0AB35I0S9</accession>
<organism evidence="1 2">
    <name type="scientific">Microbulbifer thermotolerans</name>
    <dbReference type="NCBI Taxonomy" id="252514"/>
    <lineage>
        <taxon>Bacteria</taxon>
        <taxon>Pseudomonadati</taxon>
        <taxon>Pseudomonadota</taxon>
        <taxon>Gammaproteobacteria</taxon>
        <taxon>Cellvibrionales</taxon>
        <taxon>Microbulbiferaceae</taxon>
        <taxon>Microbulbifer</taxon>
    </lineage>
</organism>
<comment type="caution">
    <text evidence="1">The sequence shown here is derived from an EMBL/GenBank/DDBJ whole genome shotgun (WGS) entry which is preliminary data.</text>
</comment>
<evidence type="ECO:0000313" key="2">
    <source>
        <dbReference type="Proteomes" id="UP001209730"/>
    </source>
</evidence>